<gene>
    <name evidence="2" type="ORF">vBBBak10_022</name>
</gene>
<dbReference type="EMBL" id="MG967618">
    <property type="protein sequence ID" value="AXY83293.1"/>
    <property type="molecule type" value="Genomic_DNA"/>
</dbReference>
<feature type="transmembrane region" description="Helical" evidence="1">
    <location>
        <begin position="27"/>
        <end position="50"/>
    </location>
</feature>
<keyword evidence="1" id="KW-0472">Membrane</keyword>
<organism evidence="2 3">
    <name type="scientific">Bacillus phage v_B-Bak10</name>
    <dbReference type="NCBI Taxonomy" id="2094736"/>
    <lineage>
        <taxon>Viruses</taxon>
        <taxon>Duplodnaviria</taxon>
        <taxon>Heunggongvirae</taxon>
        <taxon>Uroviricota</taxon>
        <taxon>Caudoviricetes</taxon>
        <taxon>Sejongvirinae</taxon>
        <taxon>Basiliskvirus</taxon>
        <taxon>Basiliskvirus bak10</taxon>
    </lineage>
</organism>
<proteinExistence type="predicted"/>
<evidence type="ECO:0000313" key="3">
    <source>
        <dbReference type="Proteomes" id="UP000262714"/>
    </source>
</evidence>
<keyword evidence="3" id="KW-1185">Reference proteome</keyword>
<keyword evidence="1" id="KW-0812">Transmembrane</keyword>
<accession>A0A385IK70</accession>
<keyword evidence="1" id="KW-1133">Transmembrane helix</keyword>
<evidence type="ECO:0000313" key="2">
    <source>
        <dbReference type="EMBL" id="AXY83293.1"/>
    </source>
</evidence>
<evidence type="ECO:0000256" key="1">
    <source>
        <dbReference type="SAM" id="Phobius"/>
    </source>
</evidence>
<reference evidence="2 3" key="1">
    <citation type="submission" date="2018-02" db="EMBL/GenBank/DDBJ databases">
        <title>Genomic characterization of three novel Basilisk-like phages infecting Bacillus anthracis.</title>
        <authorList>
            <person name="Farlow J."/>
            <person name="Bolkvadze D."/>
            <person name="Leshkasheli L."/>
            <person name="Kusradze I."/>
            <person name="Kotorashvili A."/>
            <person name="Kotaria N."/>
            <person name="Balarjishvili N."/>
            <person name="Kvachadze L."/>
            <person name="Nikolich M."/>
            <person name="Kutateladze M."/>
        </authorList>
    </citation>
    <scope>NUCLEOTIDE SEQUENCE [LARGE SCALE GENOMIC DNA]</scope>
</reference>
<protein>
    <submittedName>
        <fullName evidence="2">Uncharacterized protein</fullName>
    </submittedName>
</protein>
<dbReference type="Proteomes" id="UP000262714">
    <property type="component" value="Segment"/>
</dbReference>
<name>A0A385IK70_9CAUD</name>
<sequence>MLAAIGFYLLIGVLTSFEIGFSDWRGYVLYTIFWCPVMIGGLFFLALDVIDYFKNKGKGDDDAKS</sequence>